<comment type="caution">
    <text evidence="2">The sequence shown here is derived from an EMBL/GenBank/DDBJ whole genome shotgun (WGS) entry which is preliminary data.</text>
</comment>
<dbReference type="Pfam" id="PF26215">
    <property type="entry name" value="HTH_animal"/>
    <property type="match status" value="1"/>
</dbReference>
<keyword evidence="3" id="KW-1185">Reference proteome</keyword>
<dbReference type="PANTHER" id="PTHR21301">
    <property type="entry name" value="REVERSE TRANSCRIPTASE"/>
    <property type="match status" value="1"/>
</dbReference>
<dbReference type="EMBL" id="CAUEEQ010036176">
    <property type="protein sequence ID" value="CAJ0953057.1"/>
    <property type="molecule type" value="Genomic_DNA"/>
</dbReference>
<evidence type="ECO:0000259" key="1">
    <source>
        <dbReference type="Pfam" id="PF26215"/>
    </source>
</evidence>
<feature type="domain" description="Helix-turn-helix" evidence="1">
    <location>
        <begin position="238"/>
        <end position="294"/>
    </location>
</feature>
<sequence>MKLSEYLSSEESTETCRAKNLLTASEPSWLAPASLVPASFCRLLVIAADSGPAAPHRCTLRTFSQPDLDAFTAVKDVHLFTRKLVLKRYHEKSTSDGQLDAVDDQQVVAILESLLDEQNPTSIYLQLQGTAMGAACAPSYANLFLGAWERGIFLSDPVVHVDKVHHWIRYIDDVFFIWEGTIEHLNEFMSRLNVNDLNIKLTFSHGRQINFLDLDVFVSPQGVIETNVYRKPTATNTLLHASSSHRQSTINGIPIGQHLRIKRICSSQEQFQDQAQDLYHRFRKCGYSHRQIRKGYKRACLTPRNELLYQTTPKKKDDTQGCKNHIKSKDFSNPQDGRVFKIRHQLTCASKGVIYHAQCPCNKVYIGMTTRELKLRTREHVHDIERARMAKDADSLKTLARHFYLHHECNADKLKIKAIDQVSLGPRGGDLFKAHARV</sequence>
<gene>
    <name evidence="2" type="ORF">RIMI_LOCUS14174196</name>
</gene>
<dbReference type="PANTHER" id="PTHR21301:SF12">
    <property type="match status" value="1"/>
</dbReference>
<protein>
    <recommendedName>
        <fullName evidence="1">Helix-turn-helix domain-containing protein</fullName>
    </recommendedName>
</protein>
<evidence type="ECO:0000313" key="2">
    <source>
        <dbReference type="EMBL" id="CAJ0953057.1"/>
    </source>
</evidence>
<dbReference type="InterPro" id="IPR058912">
    <property type="entry name" value="HTH_animal"/>
</dbReference>
<proteinExistence type="predicted"/>
<organism evidence="2 3">
    <name type="scientific">Ranitomeya imitator</name>
    <name type="common">mimic poison frog</name>
    <dbReference type="NCBI Taxonomy" id="111125"/>
    <lineage>
        <taxon>Eukaryota</taxon>
        <taxon>Metazoa</taxon>
        <taxon>Chordata</taxon>
        <taxon>Craniata</taxon>
        <taxon>Vertebrata</taxon>
        <taxon>Euteleostomi</taxon>
        <taxon>Amphibia</taxon>
        <taxon>Batrachia</taxon>
        <taxon>Anura</taxon>
        <taxon>Neobatrachia</taxon>
        <taxon>Hyloidea</taxon>
        <taxon>Dendrobatidae</taxon>
        <taxon>Dendrobatinae</taxon>
        <taxon>Ranitomeya</taxon>
    </lineage>
</organism>
<dbReference type="Proteomes" id="UP001176940">
    <property type="component" value="Unassembled WGS sequence"/>
</dbReference>
<name>A0ABN9LWW8_9NEOB</name>
<evidence type="ECO:0000313" key="3">
    <source>
        <dbReference type="Proteomes" id="UP001176940"/>
    </source>
</evidence>
<reference evidence="2" key="1">
    <citation type="submission" date="2023-07" db="EMBL/GenBank/DDBJ databases">
        <authorList>
            <person name="Stuckert A."/>
        </authorList>
    </citation>
    <scope>NUCLEOTIDE SEQUENCE</scope>
</reference>
<accession>A0ABN9LWW8</accession>